<name>A0A4P6FF60_9MICO</name>
<evidence type="ECO:0000313" key="4">
    <source>
        <dbReference type="Proteomes" id="UP000291259"/>
    </source>
</evidence>
<dbReference type="KEGG" id="agf:ET445_02530"/>
<dbReference type="Pfam" id="PF02839">
    <property type="entry name" value="CBM_5_12"/>
    <property type="match status" value="2"/>
</dbReference>
<keyword evidence="4" id="KW-1185">Reference proteome</keyword>
<dbReference type="OrthoDB" id="99456at2"/>
<dbReference type="GO" id="GO:0005576">
    <property type="term" value="C:extracellular region"/>
    <property type="evidence" value="ECO:0007669"/>
    <property type="project" value="InterPro"/>
</dbReference>
<dbReference type="GO" id="GO:0004553">
    <property type="term" value="F:hydrolase activity, hydrolyzing O-glycosyl compounds"/>
    <property type="evidence" value="ECO:0007669"/>
    <property type="project" value="InterPro"/>
</dbReference>
<keyword evidence="1" id="KW-0378">Hydrolase</keyword>
<evidence type="ECO:0000256" key="1">
    <source>
        <dbReference type="ARBA" id="ARBA00022801"/>
    </source>
</evidence>
<feature type="domain" description="Chitin-binding type-3" evidence="2">
    <location>
        <begin position="48"/>
        <end position="93"/>
    </location>
</feature>
<evidence type="ECO:0000313" key="3">
    <source>
        <dbReference type="EMBL" id="QAY72377.1"/>
    </source>
</evidence>
<organism evidence="3 4">
    <name type="scientific">Agromyces protaetiae</name>
    <dbReference type="NCBI Taxonomy" id="2509455"/>
    <lineage>
        <taxon>Bacteria</taxon>
        <taxon>Bacillati</taxon>
        <taxon>Actinomycetota</taxon>
        <taxon>Actinomycetes</taxon>
        <taxon>Micrococcales</taxon>
        <taxon>Microbacteriaceae</taxon>
        <taxon>Agromyces</taxon>
    </lineage>
</organism>
<sequence length="151" mass="15885">MPITGATGPELRVGGALNGADLAVTVTASSPTSAPGSAVSPTVKVSALPEWRAAQIYLGGETVLHDGRVYVAQWWTQGVTPAKSGPNGAWSERGVEVATSKGVVRAWTDSWIYTGGEIVAHEGRLYKAGWWTRNQEPGASPYNGWTDLGAY</sequence>
<dbReference type="InterPro" id="IPR036573">
    <property type="entry name" value="CBM_sf_5/12"/>
</dbReference>
<dbReference type="EMBL" id="CP035491">
    <property type="protein sequence ID" value="QAY72377.1"/>
    <property type="molecule type" value="Genomic_DNA"/>
</dbReference>
<dbReference type="RefSeq" id="WP_129188538.1">
    <property type="nucleotide sequence ID" value="NZ_CP035491.1"/>
</dbReference>
<protein>
    <recommendedName>
        <fullName evidence="2">Chitin-binding type-3 domain-containing protein</fullName>
    </recommendedName>
</protein>
<dbReference type="SMART" id="SM00495">
    <property type="entry name" value="ChtBD3"/>
    <property type="match status" value="2"/>
</dbReference>
<dbReference type="SUPFAM" id="SSF51055">
    <property type="entry name" value="Carbohydrate binding domain"/>
    <property type="match status" value="2"/>
</dbReference>
<gene>
    <name evidence="3" type="ORF">ET445_02530</name>
</gene>
<dbReference type="AlphaFoldDB" id="A0A4P6FF60"/>
<dbReference type="Gene3D" id="2.10.10.20">
    <property type="entry name" value="Carbohydrate-binding module superfamily 5/12"/>
    <property type="match status" value="2"/>
</dbReference>
<dbReference type="Proteomes" id="UP000291259">
    <property type="component" value="Chromosome"/>
</dbReference>
<accession>A0A4P6FF60</accession>
<feature type="domain" description="Chitin-binding type-3" evidence="2">
    <location>
        <begin position="104"/>
        <end position="148"/>
    </location>
</feature>
<dbReference type="CDD" id="cd12215">
    <property type="entry name" value="ChiC_BD"/>
    <property type="match status" value="2"/>
</dbReference>
<reference evidence="3 4" key="1">
    <citation type="submission" date="2019-01" db="EMBL/GenBank/DDBJ databases">
        <title>Genome sequencing of strain FW100M-8.</title>
        <authorList>
            <person name="Heo J."/>
            <person name="Kim S.-J."/>
            <person name="Kim J.-S."/>
            <person name="Hong S.-B."/>
            <person name="Kwon S.-W."/>
        </authorList>
    </citation>
    <scope>NUCLEOTIDE SEQUENCE [LARGE SCALE GENOMIC DNA]</scope>
    <source>
        <strain evidence="3 4">FW100M-8</strain>
    </source>
</reference>
<dbReference type="GO" id="GO:0005975">
    <property type="term" value="P:carbohydrate metabolic process"/>
    <property type="evidence" value="ECO:0007669"/>
    <property type="project" value="InterPro"/>
</dbReference>
<evidence type="ECO:0000259" key="2">
    <source>
        <dbReference type="SMART" id="SM00495"/>
    </source>
</evidence>
<proteinExistence type="predicted"/>
<dbReference type="GO" id="GO:0030246">
    <property type="term" value="F:carbohydrate binding"/>
    <property type="evidence" value="ECO:0007669"/>
    <property type="project" value="InterPro"/>
</dbReference>
<dbReference type="InterPro" id="IPR003610">
    <property type="entry name" value="CBM5/12"/>
</dbReference>